<dbReference type="EMBL" id="PVNP01000032">
    <property type="protein sequence ID" value="PRO74895.1"/>
    <property type="molecule type" value="Genomic_DNA"/>
</dbReference>
<dbReference type="GO" id="GO:0006777">
    <property type="term" value="P:Mo-molybdopterin cofactor biosynthetic process"/>
    <property type="evidence" value="ECO:0007669"/>
    <property type="project" value="UniProtKB-KW"/>
</dbReference>
<dbReference type="InterPro" id="IPR007197">
    <property type="entry name" value="rSAM"/>
</dbReference>
<dbReference type="AlphaFoldDB" id="A0A2S9VF21"/>
<dbReference type="GO" id="GO:0005525">
    <property type="term" value="F:GTP binding"/>
    <property type="evidence" value="ECO:0007669"/>
    <property type="project" value="UniProtKB-KW"/>
</dbReference>
<evidence type="ECO:0000313" key="12">
    <source>
        <dbReference type="EMBL" id="PRO74895.1"/>
    </source>
</evidence>
<dbReference type="Gene3D" id="3.20.20.70">
    <property type="entry name" value="Aldolase class I"/>
    <property type="match status" value="1"/>
</dbReference>
<evidence type="ECO:0000259" key="11">
    <source>
        <dbReference type="PROSITE" id="PS51918"/>
    </source>
</evidence>
<keyword evidence="8" id="KW-0342">GTP-binding</keyword>
<evidence type="ECO:0000256" key="5">
    <source>
        <dbReference type="ARBA" id="ARBA00022741"/>
    </source>
</evidence>
<sequence length="321" mass="35222">MLQDSFGRRFYYLRLSITDVCNFRCQYCLPDGYQGQAQQFLSLNEIDTLVNAFAQMGTSKIRVTGGEPTLRRDIVDVVASCAQTEGISKVAMTTHAGKLSSLATPLARAGLKQVNISLDSLDPAQFALLSGQDKLNAVLDGVESAIVEGMNVKVNAVLLRPWADAQLRDFTTWLKDMPVTVRFIELMETGQHKAFFKSHHVSAEPHLAALKAQGWQPLPRDKDAGPAIELAHPDYVGRIGFIMPYSSDFCDSCNRLRITALGKLHLCLFSEQGLDLRESLESGNVQAVKDFVASSLADKKVSHYLQEGITGITKNLSMLGG</sequence>
<dbReference type="OrthoDB" id="9763993at2"/>
<dbReference type="NCBIfam" id="TIGR02666">
    <property type="entry name" value="moaA"/>
    <property type="match status" value="1"/>
</dbReference>
<dbReference type="InterPro" id="IPR013483">
    <property type="entry name" value="MoaA"/>
</dbReference>
<keyword evidence="7" id="KW-0411">Iron-sulfur</keyword>
<dbReference type="InterPro" id="IPR000385">
    <property type="entry name" value="MoaA_NifB_PqqE_Fe-S-bd_CS"/>
</dbReference>
<dbReference type="Pfam" id="PF06463">
    <property type="entry name" value="Mob_synth_C"/>
    <property type="match status" value="1"/>
</dbReference>
<dbReference type="Proteomes" id="UP000238949">
    <property type="component" value="Unassembled WGS sequence"/>
</dbReference>
<dbReference type="CDD" id="cd21117">
    <property type="entry name" value="Twitch_MoaA"/>
    <property type="match status" value="1"/>
</dbReference>
<dbReference type="InterPro" id="IPR058240">
    <property type="entry name" value="rSAM_sf"/>
</dbReference>
<evidence type="ECO:0000256" key="2">
    <source>
        <dbReference type="ARBA" id="ARBA00022485"/>
    </source>
</evidence>
<evidence type="ECO:0000256" key="3">
    <source>
        <dbReference type="ARBA" id="ARBA00022691"/>
    </source>
</evidence>
<dbReference type="SFLD" id="SFLDG01383">
    <property type="entry name" value="cyclic_pyranopterin_phosphate"/>
    <property type="match status" value="1"/>
</dbReference>
<evidence type="ECO:0000256" key="4">
    <source>
        <dbReference type="ARBA" id="ARBA00022723"/>
    </source>
</evidence>
<dbReference type="InterPro" id="IPR010505">
    <property type="entry name" value="MoaA_twitch"/>
</dbReference>
<dbReference type="GO" id="GO:0061798">
    <property type="term" value="F:GTP 3',8'-cyclase activity"/>
    <property type="evidence" value="ECO:0007669"/>
    <property type="project" value="TreeGrafter"/>
</dbReference>
<accession>A0A2S9VF21</accession>
<reference evidence="13" key="1">
    <citation type="journal article" date="2020" name="Int. J. Syst. Evol. Microbiol.">
        <title>Alteromonas alba sp. nov., a marine bacterium isolated from the seawater of the West Pacific Ocean.</title>
        <authorList>
            <person name="Sun C."/>
            <person name="Wu Y.-H."/>
            <person name="Xamxidin M."/>
            <person name="Cheng H."/>
            <person name="Xu X.-W."/>
        </authorList>
    </citation>
    <scope>NUCLEOTIDE SEQUENCE [LARGE SCALE GENOMIC DNA]</scope>
    <source>
        <strain evidence="13">190</strain>
    </source>
</reference>
<evidence type="ECO:0000313" key="13">
    <source>
        <dbReference type="Proteomes" id="UP000238949"/>
    </source>
</evidence>
<comment type="caution">
    <text evidence="12">The sequence shown here is derived from an EMBL/GenBank/DDBJ whole genome shotgun (WGS) entry which is preliminary data.</text>
</comment>
<keyword evidence="4" id="KW-0479">Metal-binding</keyword>
<keyword evidence="13" id="KW-1185">Reference proteome</keyword>
<dbReference type="GO" id="GO:0046872">
    <property type="term" value="F:metal ion binding"/>
    <property type="evidence" value="ECO:0007669"/>
    <property type="project" value="UniProtKB-KW"/>
</dbReference>
<name>A0A2S9VF21_9ALTE</name>
<organism evidence="12 13">
    <name type="scientific">Alteromonas alba</name>
    <dbReference type="NCBI Taxonomy" id="2079529"/>
    <lineage>
        <taxon>Bacteria</taxon>
        <taxon>Pseudomonadati</taxon>
        <taxon>Pseudomonadota</taxon>
        <taxon>Gammaproteobacteria</taxon>
        <taxon>Alteromonadales</taxon>
        <taxon>Alteromonadaceae</taxon>
        <taxon>Alteromonas/Salinimonas group</taxon>
        <taxon>Alteromonas</taxon>
    </lineage>
</organism>
<dbReference type="Pfam" id="PF04055">
    <property type="entry name" value="Radical_SAM"/>
    <property type="match status" value="1"/>
</dbReference>
<dbReference type="GO" id="GO:0061799">
    <property type="term" value="F:cyclic pyranopterin monophosphate synthase activity"/>
    <property type="evidence" value="ECO:0007669"/>
    <property type="project" value="TreeGrafter"/>
</dbReference>
<evidence type="ECO:0000256" key="10">
    <source>
        <dbReference type="ARBA" id="ARBA00023239"/>
    </source>
</evidence>
<evidence type="ECO:0000256" key="1">
    <source>
        <dbReference type="ARBA" id="ARBA00001966"/>
    </source>
</evidence>
<comment type="cofactor">
    <cofactor evidence="1">
        <name>[4Fe-4S] cluster</name>
        <dbReference type="ChEBI" id="CHEBI:49883"/>
    </cofactor>
</comment>
<dbReference type="PANTHER" id="PTHR22960:SF28">
    <property type="entry name" value="GTP 3',8-CYCLASE"/>
    <property type="match status" value="1"/>
</dbReference>
<feature type="domain" description="Radical SAM core" evidence="11">
    <location>
        <begin position="5"/>
        <end position="227"/>
    </location>
</feature>
<dbReference type="PROSITE" id="PS51918">
    <property type="entry name" value="RADICAL_SAM"/>
    <property type="match status" value="1"/>
</dbReference>
<dbReference type="SFLD" id="SFLDG01386">
    <property type="entry name" value="main_SPASM_domain-containing"/>
    <property type="match status" value="1"/>
</dbReference>
<dbReference type="InterPro" id="IPR013785">
    <property type="entry name" value="Aldolase_TIM"/>
</dbReference>
<keyword evidence="6" id="KW-0408">Iron</keyword>
<proteinExistence type="predicted"/>
<dbReference type="SFLD" id="SFLDS00029">
    <property type="entry name" value="Radical_SAM"/>
    <property type="match status" value="1"/>
</dbReference>
<protein>
    <submittedName>
        <fullName evidence="12">GTP 3',8-cyclase MoaA</fullName>
    </submittedName>
</protein>
<dbReference type="RefSeq" id="WP_105933491.1">
    <property type="nucleotide sequence ID" value="NZ_PVNP01000032.1"/>
</dbReference>
<dbReference type="PANTHER" id="PTHR22960">
    <property type="entry name" value="MOLYBDOPTERIN COFACTOR SYNTHESIS PROTEIN A"/>
    <property type="match status" value="1"/>
</dbReference>
<dbReference type="SFLD" id="SFLDG01067">
    <property type="entry name" value="SPASM/twitch_domain_containing"/>
    <property type="match status" value="1"/>
</dbReference>
<keyword evidence="5" id="KW-0547">Nucleotide-binding</keyword>
<gene>
    <name evidence="12" type="ORF">C6Y40_04160</name>
</gene>
<dbReference type="GO" id="GO:0051539">
    <property type="term" value="F:4 iron, 4 sulfur cluster binding"/>
    <property type="evidence" value="ECO:0007669"/>
    <property type="project" value="UniProtKB-KW"/>
</dbReference>
<evidence type="ECO:0000256" key="6">
    <source>
        <dbReference type="ARBA" id="ARBA00023004"/>
    </source>
</evidence>
<keyword evidence="9" id="KW-0501">Molybdenum cofactor biosynthesis</keyword>
<dbReference type="InterPro" id="IPR050105">
    <property type="entry name" value="MoCo_biosynth_MoaA/MoaC"/>
</dbReference>
<dbReference type="CDD" id="cd01335">
    <property type="entry name" value="Radical_SAM"/>
    <property type="match status" value="1"/>
</dbReference>
<dbReference type="PROSITE" id="PS01305">
    <property type="entry name" value="MOAA_NIFB_PQQE"/>
    <property type="match status" value="1"/>
</dbReference>
<dbReference type="SUPFAM" id="SSF102114">
    <property type="entry name" value="Radical SAM enzymes"/>
    <property type="match status" value="1"/>
</dbReference>
<evidence type="ECO:0000256" key="7">
    <source>
        <dbReference type="ARBA" id="ARBA00023014"/>
    </source>
</evidence>
<evidence type="ECO:0000256" key="8">
    <source>
        <dbReference type="ARBA" id="ARBA00023134"/>
    </source>
</evidence>
<evidence type="ECO:0000256" key="9">
    <source>
        <dbReference type="ARBA" id="ARBA00023150"/>
    </source>
</evidence>
<keyword evidence="10" id="KW-0456">Lyase</keyword>
<keyword evidence="3" id="KW-0949">S-adenosyl-L-methionine</keyword>
<dbReference type="InterPro" id="IPR040064">
    <property type="entry name" value="MoaA-like"/>
</dbReference>
<keyword evidence="2" id="KW-0004">4Fe-4S</keyword>